<name>W1VGJ1_9ACTO</name>
<protein>
    <submittedName>
        <fullName evidence="2">Uncharacterized protein</fullName>
    </submittedName>
</protein>
<feature type="compositionally biased region" description="Basic residues" evidence="1">
    <location>
        <begin position="27"/>
        <end position="36"/>
    </location>
</feature>
<accession>W1VGJ1</accession>
<organism evidence="2 3">
    <name type="scientific">Actinomyces urogenitalis DORA_12</name>
    <dbReference type="NCBI Taxonomy" id="1403939"/>
    <lineage>
        <taxon>Bacteria</taxon>
        <taxon>Bacillati</taxon>
        <taxon>Actinomycetota</taxon>
        <taxon>Actinomycetes</taxon>
        <taxon>Actinomycetales</taxon>
        <taxon>Actinomycetaceae</taxon>
        <taxon>Actinomyces</taxon>
    </lineage>
</organism>
<feature type="compositionally biased region" description="Basic and acidic residues" evidence="1">
    <location>
        <begin position="15"/>
        <end position="26"/>
    </location>
</feature>
<dbReference type="EMBL" id="AZLV01000880">
    <property type="protein sequence ID" value="ETJ03154.1"/>
    <property type="molecule type" value="Genomic_DNA"/>
</dbReference>
<proteinExistence type="predicted"/>
<feature type="region of interest" description="Disordered" evidence="1">
    <location>
        <begin position="1"/>
        <end position="47"/>
    </location>
</feature>
<sequence length="76" mass="8760">MQERELVADADDQENDRPLRKSDTSHSGRHRRRGDRSHHGEGWAGYKRRRLRRVGLAQALAHSTEDGAALRDEEDD</sequence>
<gene>
    <name evidence="2" type="ORF">Q605_AUC00880G0004</name>
</gene>
<comment type="caution">
    <text evidence="2">The sequence shown here is derived from an EMBL/GenBank/DDBJ whole genome shotgun (WGS) entry which is preliminary data.</text>
</comment>
<evidence type="ECO:0000256" key="1">
    <source>
        <dbReference type="SAM" id="MobiDB-lite"/>
    </source>
</evidence>
<reference evidence="2 3" key="1">
    <citation type="submission" date="2013-12" db="EMBL/GenBank/DDBJ databases">
        <title>A Varibaculum cambriense genome reconstructed from a premature infant gut community with otherwise low bacterial novelty that shifts toward anaerobic metabolism during the third week of life.</title>
        <authorList>
            <person name="Brown C.T."/>
            <person name="Sharon I."/>
            <person name="Thomas B.C."/>
            <person name="Castelle C.J."/>
            <person name="Morowitz M.J."/>
            <person name="Banfield J.F."/>
        </authorList>
    </citation>
    <scope>NUCLEOTIDE SEQUENCE [LARGE SCALE GENOMIC DNA]</scope>
    <source>
        <strain evidence="3">DORA_12</strain>
    </source>
</reference>
<feature type="non-terminal residue" evidence="2">
    <location>
        <position position="76"/>
    </location>
</feature>
<dbReference type="Proteomes" id="UP000018852">
    <property type="component" value="Unassembled WGS sequence"/>
</dbReference>
<evidence type="ECO:0000313" key="3">
    <source>
        <dbReference type="Proteomes" id="UP000018852"/>
    </source>
</evidence>
<dbReference type="AlphaFoldDB" id="W1VGJ1"/>
<evidence type="ECO:0000313" key="2">
    <source>
        <dbReference type="EMBL" id="ETJ03154.1"/>
    </source>
</evidence>